<feature type="non-terminal residue" evidence="2">
    <location>
        <position position="1"/>
    </location>
</feature>
<organism evidence="2 3">
    <name type="scientific">Fragilariopsis cylindrus CCMP1102</name>
    <dbReference type="NCBI Taxonomy" id="635003"/>
    <lineage>
        <taxon>Eukaryota</taxon>
        <taxon>Sar</taxon>
        <taxon>Stramenopiles</taxon>
        <taxon>Ochrophyta</taxon>
        <taxon>Bacillariophyta</taxon>
        <taxon>Bacillariophyceae</taxon>
        <taxon>Bacillariophycidae</taxon>
        <taxon>Bacillariales</taxon>
        <taxon>Bacillariaceae</taxon>
        <taxon>Fragilariopsis</taxon>
    </lineage>
</organism>
<dbReference type="Proteomes" id="UP000095751">
    <property type="component" value="Unassembled WGS sequence"/>
</dbReference>
<protein>
    <submittedName>
        <fullName evidence="2">Uncharacterized protein</fullName>
    </submittedName>
</protein>
<reference evidence="2 3" key="1">
    <citation type="submission" date="2016-09" db="EMBL/GenBank/DDBJ databases">
        <title>Extensive genetic diversity and differential bi-allelic expression allows diatom success in the polar Southern Ocean.</title>
        <authorList>
            <consortium name="DOE Joint Genome Institute"/>
            <person name="Mock T."/>
            <person name="Otillar R.P."/>
            <person name="Strauss J."/>
            <person name="Dupont C."/>
            <person name="Frickenhaus S."/>
            <person name="Maumus F."/>
            <person name="Mcmullan M."/>
            <person name="Sanges R."/>
            <person name="Schmutz J."/>
            <person name="Toseland A."/>
            <person name="Valas R."/>
            <person name="Veluchamy A."/>
            <person name="Ward B.J."/>
            <person name="Allen A."/>
            <person name="Barry K."/>
            <person name="Falciatore A."/>
            <person name="Ferrante M."/>
            <person name="Fortunato A.E."/>
            <person name="Gloeckner G."/>
            <person name="Gruber A."/>
            <person name="Hipkin R."/>
            <person name="Janech M."/>
            <person name="Kroth P."/>
            <person name="Leese F."/>
            <person name="Lindquist E."/>
            <person name="Lyon B.R."/>
            <person name="Martin J."/>
            <person name="Mayer C."/>
            <person name="Parker M."/>
            <person name="Quesneville H."/>
            <person name="Raymond J."/>
            <person name="Uhlig C."/>
            <person name="Valentin K.U."/>
            <person name="Worden A.Z."/>
            <person name="Armbrust E.V."/>
            <person name="Bowler C."/>
            <person name="Green B."/>
            <person name="Moulton V."/>
            <person name="Van Oosterhout C."/>
            <person name="Grigoriev I."/>
        </authorList>
    </citation>
    <scope>NUCLEOTIDE SEQUENCE [LARGE SCALE GENOMIC DNA]</scope>
    <source>
        <strain evidence="2 3">CCMP1102</strain>
    </source>
</reference>
<name>A0A1E7F709_9STRA</name>
<accession>A0A1E7F709</accession>
<dbReference type="EMBL" id="KV784361">
    <property type="protein sequence ID" value="OEU13972.1"/>
    <property type="molecule type" value="Genomic_DNA"/>
</dbReference>
<feature type="non-terminal residue" evidence="2">
    <location>
        <position position="239"/>
    </location>
</feature>
<dbReference type="InParanoid" id="A0A1E7F709"/>
<proteinExistence type="predicted"/>
<sequence length="239" mass="27901">IEERLDKAVTDDVQKNRSPDLIPLTVDFVQMKKQLRALIMVINTYQTRTRDLHESRFEIAQQLALLSERTPIREEIGCELDGEATEQLQQLSQRLVAVVNDQEYQKDVVNFVTEWEQIITERVESGLKRVRKLASNRLHYERKIETLRNKANELEIKGRTNPTVAVERLSRNEGKLKQAFTVHEKEAGQLCALMESVTHEGYKDLYTLVKNYIEWEINRVERENNITLQMSATLESMSE</sequence>
<feature type="coiled-coil region" evidence="1">
    <location>
        <begin position="130"/>
        <end position="157"/>
    </location>
</feature>
<dbReference type="AlphaFoldDB" id="A0A1E7F709"/>
<dbReference type="OrthoDB" id="45765at2759"/>
<evidence type="ECO:0000256" key="1">
    <source>
        <dbReference type="SAM" id="Coils"/>
    </source>
</evidence>
<evidence type="ECO:0000313" key="3">
    <source>
        <dbReference type="Proteomes" id="UP000095751"/>
    </source>
</evidence>
<dbReference type="KEGG" id="fcy:FRACYDRAFT_139639"/>
<dbReference type="InterPro" id="IPR027267">
    <property type="entry name" value="AH/BAR_dom_sf"/>
</dbReference>
<dbReference type="Gene3D" id="1.20.1270.60">
    <property type="entry name" value="Arfaptin homology (AH) domain/BAR domain"/>
    <property type="match status" value="1"/>
</dbReference>
<gene>
    <name evidence="2" type="ORF">FRACYDRAFT_139639</name>
</gene>
<keyword evidence="3" id="KW-1185">Reference proteome</keyword>
<evidence type="ECO:0000313" key="2">
    <source>
        <dbReference type="EMBL" id="OEU13972.1"/>
    </source>
</evidence>
<keyword evidence="1" id="KW-0175">Coiled coil</keyword>